<dbReference type="InterPro" id="IPR032710">
    <property type="entry name" value="NTF2-like_dom_sf"/>
</dbReference>
<feature type="compositionally biased region" description="Pro residues" evidence="1">
    <location>
        <begin position="1"/>
        <end position="17"/>
    </location>
</feature>
<organism evidence="3 4">
    <name type="scientific">Streptomyces roseolus</name>
    <dbReference type="NCBI Taxonomy" id="67358"/>
    <lineage>
        <taxon>Bacteria</taxon>
        <taxon>Bacillati</taxon>
        <taxon>Actinomycetota</taxon>
        <taxon>Actinomycetes</taxon>
        <taxon>Kitasatosporales</taxon>
        <taxon>Streptomycetaceae</taxon>
        <taxon>Streptomyces</taxon>
    </lineage>
</organism>
<comment type="caution">
    <text evidence="3">The sequence shown here is derived from an EMBL/GenBank/DDBJ whole genome shotgun (WGS) entry which is preliminary data.</text>
</comment>
<evidence type="ECO:0000259" key="2">
    <source>
        <dbReference type="Pfam" id="PF14534"/>
    </source>
</evidence>
<feature type="region of interest" description="Disordered" evidence="1">
    <location>
        <begin position="1"/>
        <end position="35"/>
    </location>
</feature>
<dbReference type="InterPro" id="IPR027843">
    <property type="entry name" value="DUF4440"/>
</dbReference>
<proteinExistence type="predicted"/>
<dbReference type="RefSeq" id="WP_319012443.1">
    <property type="nucleotide sequence ID" value="NZ_JAWJZF010000490.1"/>
</dbReference>
<evidence type="ECO:0000313" key="3">
    <source>
        <dbReference type="EMBL" id="MDX2296274.1"/>
    </source>
</evidence>
<dbReference type="Proteomes" id="UP001278571">
    <property type="component" value="Unassembled WGS sequence"/>
</dbReference>
<sequence>MPGTPPPTPPAALPGTPPALRSARLSDDLPGLATRPEDVPAVFAARFNSGDPAALAEVYEEGAVLAAGPGGAPLAGPALHAANARLQALGVPIEVRPRTVYATGGLALLVVDWVIEGAGPDGRPVRVEGTATDVARRGGDGRWRYAIDNPFGTAPRELPEG</sequence>
<evidence type="ECO:0000256" key="1">
    <source>
        <dbReference type="SAM" id="MobiDB-lite"/>
    </source>
</evidence>
<keyword evidence="4" id="KW-1185">Reference proteome</keyword>
<dbReference type="EMBL" id="JAWJZF010000490">
    <property type="protein sequence ID" value="MDX2296274.1"/>
    <property type="molecule type" value="Genomic_DNA"/>
</dbReference>
<reference evidence="3 4" key="1">
    <citation type="submission" date="2023-10" db="EMBL/GenBank/DDBJ databases">
        <authorList>
            <person name="Wang X.X."/>
        </authorList>
    </citation>
    <scope>NUCLEOTIDE SEQUENCE [LARGE SCALE GENOMIC DNA]</scope>
    <source>
        <strain evidence="3 4">NBRC 12816</strain>
    </source>
</reference>
<feature type="domain" description="DUF4440" evidence="2">
    <location>
        <begin position="45"/>
        <end position="144"/>
    </location>
</feature>
<dbReference type="Pfam" id="PF14534">
    <property type="entry name" value="DUF4440"/>
    <property type="match status" value="1"/>
</dbReference>
<gene>
    <name evidence="3" type="ORF">R2363_29350</name>
</gene>
<dbReference type="Gene3D" id="3.10.450.50">
    <property type="match status" value="1"/>
</dbReference>
<accession>A0ABU4KEP8</accession>
<protein>
    <submittedName>
        <fullName evidence="3">DUF4440 domain-containing protein</fullName>
    </submittedName>
</protein>
<evidence type="ECO:0000313" key="4">
    <source>
        <dbReference type="Proteomes" id="UP001278571"/>
    </source>
</evidence>
<dbReference type="SUPFAM" id="SSF54427">
    <property type="entry name" value="NTF2-like"/>
    <property type="match status" value="1"/>
</dbReference>
<name>A0ABU4KEP8_9ACTN</name>